<reference evidence="1 2" key="1">
    <citation type="journal article" date="2012" name="PLoS Pathog.">
        <title>Diverse lifestyles and strategies of plant pathogenesis encoded in the genomes of eighteen Dothideomycetes fungi.</title>
        <authorList>
            <person name="Ohm R.A."/>
            <person name="Feau N."/>
            <person name="Henrissat B."/>
            <person name="Schoch C.L."/>
            <person name="Horwitz B.A."/>
            <person name="Barry K.W."/>
            <person name="Condon B.J."/>
            <person name="Copeland A.C."/>
            <person name="Dhillon B."/>
            <person name="Glaser F."/>
            <person name="Hesse C.N."/>
            <person name="Kosti I."/>
            <person name="LaButti K."/>
            <person name="Lindquist E.A."/>
            <person name="Lucas S."/>
            <person name="Salamov A.A."/>
            <person name="Bradshaw R.E."/>
            <person name="Ciuffetti L."/>
            <person name="Hamelin R.C."/>
            <person name="Kema G.H.J."/>
            <person name="Lawrence C."/>
            <person name="Scott J.A."/>
            <person name="Spatafora J.W."/>
            <person name="Turgeon B.G."/>
            <person name="de Wit P.J.G.M."/>
            <person name="Zhong S."/>
            <person name="Goodwin S.B."/>
            <person name="Grigoriev I.V."/>
        </authorList>
    </citation>
    <scope>NUCLEOTIDE SEQUENCE [LARGE SCALE GENOMIC DNA]</scope>
    <source>
        <strain evidence="1 2">UAMH 10762</strain>
    </source>
</reference>
<protein>
    <submittedName>
        <fullName evidence="1">Uncharacterized protein</fullName>
    </submittedName>
</protein>
<proteinExistence type="predicted"/>
<dbReference type="GeneID" id="19111963"/>
<gene>
    <name evidence="1" type="ORF">BAUCODRAFT_331088</name>
</gene>
<evidence type="ECO:0000313" key="2">
    <source>
        <dbReference type="Proteomes" id="UP000011761"/>
    </source>
</evidence>
<dbReference type="Proteomes" id="UP000011761">
    <property type="component" value="Unassembled WGS sequence"/>
</dbReference>
<evidence type="ECO:0000313" key="1">
    <source>
        <dbReference type="EMBL" id="EMC90899.1"/>
    </source>
</evidence>
<dbReference type="AlphaFoldDB" id="M2MWD9"/>
<dbReference type="EMBL" id="KB445565">
    <property type="protein sequence ID" value="EMC90899.1"/>
    <property type="molecule type" value="Genomic_DNA"/>
</dbReference>
<sequence>MSGTCCGESYAVSAEGMPNSMLDYLPPISSHPLIQQRVLTHYTFALRDEQLLMEAHLPQLLHLTFHAAHRWRRATAIGISKRRCGASITGCVAECGSKGYLSAEVDANNKVCRIMTKDHDFCRHAPEGECCSSASAGRCQCTCTAPQETPRSRM</sequence>
<keyword evidence="2" id="KW-1185">Reference proteome</keyword>
<organism evidence="1 2">
    <name type="scientific">Baudoinia panamericana (strain UAMH 10762)</name>
    <name type="common">Angels' share fungus</name>
    <name type="synonym">Baudoinia compniacensis (strain UAMH 10762)</name>
    <dbReference type="NCBI Taxonomy" id="717646"/>
    <lineage>
        <taxon>Eukaryota</taxon>
        <taxon>Fungi</taxon>
        <taxon>Dikarya</taxon>
        <taxon>Ascomycota</taxon>
        <taxon>Pezizomycotina</taxon>
        <taxon>Dothideomycetes</taxon>
        <taxon>Dothideomycetidae</taxon>
        <taxon>Mycosphaerellales</taxon>
        <taxon>Teratosphaeriaceae</taxon>
        <taxon>Baudoinia</taxon>
    </lineage>
</organism>
<name>M2MWD9_BAUPA</name>
<dbReference type="KEGG" id="bcom:BAUCODRAFT_331088"/>
<dbReference type="HOGENOM" id="CLU_1703897_0_0_1"/>
<accession>M2MWD9</accession>
<dbReference type="RefSeq" id="XP_007681839.1">
    <property type="nucleotide sequence ID" value="XM_007683649.1"/>
</dbReference>